<dbReference type="InterPro" id="IPR014756">
    <property type="entry name" value="Ig_E-set"/>
</dbReference>
<feature type="domain" description="Glyoxal oxidase N-terminal" evidence="2">
    <location>
        <begin position="2"/>
        <end position="216"/>
    </location>
</feature>
<proteinExistence type="predicted"/>
<keyword evidence="1" id="KW-0732">Signal</keyword>
<evidence type="ECO:0000256" key="1">
    <source>
        <dbReference type="ARBA" id="ARBA00022729"/>
    </source>
</evidence>
<dbReference type="Pfam" id="PF09118">
    <property type="entry name" value="GO-like_E_set"/>
    <property type="match status" value="1"/>
</dbReference>
<keyword evidence="5" id="KW-1185">Reference proteome</keyword>
<sequence>MENNLYPSLHLCPDGNLFIFANNRSILLDYTNNKVVRMYPDMPGGVARNYPSTGSSVLLPLKLLPINSSAPNAEVFICGGTHPYSYQKANEGMFLEATRSCGRLNITSANPEWEMEEMPLRRVMGDMILLPTGDVLIMNGARKGSAGWNDAIDPVLIPVIYQPDTDDSGTMKFGGFEVMKGSVISRLYHSSAHLLSDGRAVYNFSTELSVEAFYPPCLDSSRSRPSNLWISAGTEFGNMQKFEVNFQYEIMVYLGKNDNEKIKVTMVAPSFTTHSFSMNQRVLVLANDGVRQVSAVSYYVECYVPATAALAPPGYYLKPPFYTWSGLDLT</sequence>
<accession>A0AAN8ZCN2</accession>
<organism evidence="4 5">
    <name type="scientific">Dillenia turbinata</name>
    <dbReference type="NCBI Taxonomy" id="194707"/>
    <lineage>
        <taxon>Eukaryota</taxon>
        <taxon>Viridiplantae</taxon>
        <taxon>Streptophyta</taxon>
        <taxon>Embryophyta</taxon>
        <taxon>Tracheophyta</taxon>
        <taxon>Spermatophyta</taxon>
        <taxon>Magnoliopsida</taxon>
        <taxon>eudicotyledons</taxon>
        <taxon>Gunneridae</taxon>
        <taxon>Pentapetalae</taxon>
        <taxon>Dilleniales</taxon>
        <taxon>Dilleniaceae</taxon>
        <taxon>Dillenia</taxon>
    </lineage>
</organism>
<protein>
    <submittedName>
        <fullName evidence="4">Glyoxal oxidase, N-terminal</fullName>
    </submittedName>
</protein>
<dbReference type="Gene3D" id="2.130.10.80">
    <property type="entry name" value="Galactose oxidase/kelch, beta-propeller"/>
    <property type="match status" value="1"/>
</dbReference>
<dbReference type="Pfam" id="PF07250">
    <property type="entry name" value="Glyoxal_oxid_N"/>
    <property type="match status" value="1"/>
</dbReference>
<dbReference type="EMBL" id="JBAMMX010000008">
    <property type="protein sequence ID" value="KAK6935609.1"/>
    <property type="molecule type" value="Genomic_DNA"/>
</dbReference>
<name>A0AAN8ZCN2_9MAGN</name>
<dbReference type="InterPro" id="IPR037293">
    <property type="entry name" value="Gal_Oxidase_central_sf"/>
</dbReference>
<dbReference type="InterPro" id="IPR015202">
    <property type="entry name" value="GO-like_E_set"/>
</dbReference>
<dbReference type="InterPro" id="IPR011043">
    <property type="entry name" value="Gal_Oxase/kelch_b-propeller"/>
</dbReference>
<dbReference type="SUPFAM" id="SSF50965">
    <property type="entry name" value="Galactose oxidase, central domain"/>
    <property type="match status" value="1"/>
</dbReference>
<dbReference type="InterPro" id="IPR013783">
    <property type="entry name" value="Ig-like_fold"/>
</dbReference>
<evidence type="ECO:0000313" key="5">
    <source>
        <dbReference type="Proteomes" id="UP001370490"/>
    </source>
</evidence>
<evidence type="ECO:0000313" key="4">
    <source>
        <dbReference type="EMBL" id="KAK6935609.1"/>
    </source>
</evidence>
<reference evidence="4 5" key="1">
    <citation type="submission" date="2023-12" db="EMBL/GenBank/DDBJ databases">
        <title>A high-quality genome assembly for Dillenia turbinata (Dilleniales).</title>
        <authorList>
            <person name="Chanderbali A."/>
        </authorList>
    </citation>
    <scope>NUCLEOTIDE SEQUENCE [LARGE SCALE GENOMIC DNA]</scope>
    <source>
        <strain evidence="4">LSX21</strain>
        <tissue evidence="4">Leaf</tissue>
    </source>
</reference>
<feature type="domain" description="Galactose oxidase-like Early set" evidence="3">
    <location>
        <begin position="238"/>
        <end position="317"/>
    </location>
</feature>
<gene>
    <name evidence="4" type="ORF">RJ641_035764</name>
</gene>
<evidence type="ECO:0000259" key="2">
    <source>
        <dbReference type="Pfam" id="PF07250"/>
    </source>
</evidence>
<dbReference type="AlphaFoldDB" id="A0AAN8ZCN2"/>
<dbReference type="Proteomes" id="UP001370490">
    <property type="component" value="Unassembled WGS sequence"/>
</dbReference>
<dbReference type="SUPFAM" id="SSF81296">
    <property type="entry name" value="E set domains"/>
    <property type="match status" value="1"/>
</dbReference>
<evidence type="ECO:0000259" key="3">
    <source>
        <dbReference type="Pfam" id="PF09118"/>
    </source>
</evidence>
<dbReference type="PANTHER" id="PTHR32208:SF58">
    <property type="entry name" value="GALACTOSE OXIDASE-LIKE EARLY SET DOMAIN-CONTAINING PROTEIN"/>
    <property type="match status" value="1"/>
</dbReference>
<comment type="caution">
    <text evidence="4">The sequence shown here is derived from an EMBL/GenBank/DDBJ whole genome shotgun (WGS) entry which is preliminary data.</text>
</comment>
<dbReference type="InterPro" id="IPR009880">
    <property type="entry name" value="Glyoxal_oxidase_N"/>
</dbReference>
<dbReference type="PANTHER" id="PTHR32208">
    <property type="entry name" value="SECRETED PROTEIN-RELATED"/>
    <property type="match status" value="1"/>
</dbReference>
<dbReference type="Gene3D" id="2.60.40.10">
    <property type="entry name" value="Immunoglobulins"/>
    <property type="match status" value="1"/>
</dbReference>